<dbReference type="PANTHER" id="PTHR45912:SF3">
    <property type="entry name" value="CILIA- AND FLAGELLA-ASSOCIATED PROTEIN 47"/>
    <property type="match status" value="1"/>
</dbReference>
<dbReference type="Gene3D" id="1.10.418.10">
    <property type="entry name" value="Calponin-like domain"/>
    <property type="match status" value="1"/>
</dbReference>
<organism evidence="8 9">
    <name type="scientific">Coturnix japonica</name>
    <name type="common">Japanese quail</name>
    <name type="synonym">Coturnix coturnix japonica</name>
    <dbReference type="NCBI Taxonomy" id="93934"/>
    <lineage>
        <taxon>Eukaryota</taxon>
        <taxon>Metazoa</taxon>
        <taxon>Chordata</taxon>
        <taxon>Craniata</taxon>
        <taxon>Vertebrata</taxon>
        <taxon>Euteleostomi</taxon>
        <taxon>Archelosauria</taxon>
        <taxon>Archosauria</taxon>
        <taxon>Dinosauria</taxon>
        <taxon>Saurischia</taxon>
        <taxon>Theropoda</taxon>
        <taxon>Coelurosauria</taxon>
        <taxon>Aves</taxon>
        <taxon>Neognathae</taxon>
        <taxon>Galloanserae</taxon>
        <taxon>Galliformes</taxon>
        <taxon>Phasianidae</taxon>
        <taxon>Perdicinae</taxon>
        <taxon>Coturnix</taxon>
    </lineage>
</organism>
<dbReference type="InterPro" id="IPR013783">
    <property type="entry name" value="Ig-like_fold"/>
</dbReference>
<dbReference type="Gene3D" id="2.60.40.10">
    <property type="entry name" value="Immunoglobulins"/>
    <property type="match status" value="7"/>
</dbReference>
<dbReference type="GeneTree" id="ENSGT00940000159699"/>
<evidence type="ECO:0000256" key="6">
    <source>
        <dbReference type="SAM" id="MobiDB-lite"/>
    </source>
</evidence>
<dbReference type="InterPro" id="IPR036872">
    <property type="entry name" value="CH_dom_sf"/>
</dbReference>
<dbReference type="InterPro" id="IPR058952">
    <property type="entry name" value="Ig_CFAP47"/>
</dbReference>
<dbReference type="PROSITE" id="PS50021">
    <property type="entry name" value="CH"/>
    <property type="match status" value="1"/>
</dbReference>
<evidence type="ECO:0000256" key="1">
    <source>
        <dbReference type="ARBA" id="ARBA00004138"/>
    </source>
</evidence>
<evidence type="ECO:0000313" key="9">
    <source>
        <dbReference type="Proteomes" id="UP000694412"/>
    </source>
</evidence>
<evidence type="ECO:0000313" key="8">
    <source>
        <dbReference type="Ensembl" id="ENSCJPP00005021188.1"/>
    </source>
</evidence>
<evidence type="ECO:0000256" key="4">
    <source>
        <dbReference type="ARBA" id="ARBA00023069"/>
    </source>
</evidence>
<reference evidence="8" key="1">
    <citation type="submission" date="2015-11" db="EMBL/GenBank/DDBJ databases">
        <authorList>
            <consortium name="International Coturnix japonica Genome Analysis Consortium"/>
            <person name="Warren W."/>
            <person name="Burt D.W."/>
            <person name="Antin P.B."/>
            <person name="Lanford R."/>
            <person name="Gros J."/>
            <person name="Wilson R.K."/>
        </authorList>
    </citation>
    <scope>NUCLEOTIDE SEQUENCE [LARGE SCALE GENOMIC DNA]</scope>
</reference>
<dbReference type="Proteomes" id="UP000694412">
    <property type="component" value="Chromosome 1"/>
</dbReference>
<name>A0A8C2U380_COTJA</name>
<feature type="region of interest" description="Disordered" evidence="6">
    <location>
        <begin position="1465"/>
        <end position="1489"/>
    </location>
</feature>
<evidence type="ECO:0000256" key="5">
    <source>
        <dbReference type="ARBA" id="ARBA00023273"/>
    </source>
</evidence>
<keyword evidence="3" id="KW-0963">Cytoplasm</keyword>
<gene>
    <name evidence="8" type="primary">CFAP47</name>
</gene>
<proteinExistence type="predicted"/>
<comment type="subcellular location">
    <subcellularLocation>
        <location evidence="1">Cell projection</location>
        <location evidence="1">Cilium</location>
    </subcellularLocation>
    <subcellularLocation>
        <location evidence="2">Cytoplasm</location>
    </subcellularLocation>
</comment>
<reference evidence="8" key="2">
    <citation type="submission" date="2025-08" db="UniProtKB">
        <authorList>
            <consortium name="Ensembl"/>
        </authorList>
    </citation>
    <scope>IDENTIFICATION</scope>
</reference>
<dbReference type="Pfam" id="PF14874">
    <property type="entry name" value="PapD-like"/>
    <property type="match status" value="1"/>
</dbReference>
<dbReference type="CTD" id="286464"/>
<protein>
    <submittedName>
        <fullName evidence="8">Cilia and flagella associated protein 47</fullName>
    </submittedName>
</protein>
<accession>A0A8C2U380</accession>
<keyword evidence="4" id="KW-0969">Cilium</keyword>
<dbReference type="Pfam" id="PF24529">
    <property type="entry name" value="CFAP47"/>
    <property type="match status" value="1"/>
</dbReference>
<dbReference type="Pfam" id="PF26579">
    <property type="entry name" value="Ig_CFAP47"/>
    <property type="match status" value="1"/>
</dbReference>
<evidence type="ECO:0000256" key="2">
    <source>
        <dbReference type="ARBA" id="ARBA00004496"/>
    </source>
</evidence>
<feature type="domain" description="Calponin-homology (CH)" evidence="7">
    <location>
        <begin position="1722"/>
        <end position="1845"/>
    </location>
</feature>
<dbReference type="GeneID" id="107324406"/>
<dbReference type="PANTHER" id="PTHR45912">
    <property type="entry name" value="CILIA- AND FLAGELLA-ASSOCIATED PROTEIN 47"/>
    <property type="match status" value="1"/>
</dbReference>
<dbReference type="OrthoDB" id="10060824at2759"/>
<dbReference type="Pfam" id="PF22544">
    <property type="entry name" value="HYDIN_VesB_CFA65-like_Ig"/>
    <property type="match status" value="1"/>
</dbReference>
<evidence type="ECO:0000256" key="3">
    <source>
        <dbReference type="ARBA" id="ARBA00022490"/>
    </source>
</evidence>
<evidence type="ECO:0000259" key="7">
    <source>
        <dbReference type="PROSITE" id="PS50021"/>
    </source>
</evidence>
<dbReference type="InterPro" id="IPR053879">
    <property type="entry name" value="HYDIN_VesB_CFA65-like_Ig"/>
</dbReference>
<reference evidence="8" key="3">
    <citation type="submission" date="2025-09" db="UniProtKB">
        <authorList>
            <consortium name="Ensembl"/>
        </authorList>
    </citation>
    <scope>IDENTIFICATION</scope>
</reference>
<dbReference type="InterPro" id="IPR001715">
    <property type="entry name" value="CH_dom"/>
</dbReference>
<sequence>MAAMSDGWWDVDGVRITPPELLFTAAVPGRRYRAALSVRNLRVESCRLRLLPPCRPEFKLTVENPEHPVAPGLQIKAFVEYCPETEQDLEDSLRLLIEEDIVDIPLIGLAPCCYLETKTEVDFGTVMASGKVISEEISIANHGSASGSFKISYNGDILVGIEPTSGVVEPESFKVVKVQICTDVPRIINEMIKVEGEGGFYMEVQIKAVVVEQVLRVLGGPSGNVLECINFGSVYFGSSKTEQIYLYNDSPESMDWVAVLDDNAAGGEMGTDLQKSADAVLQDLSFINKTRDLDVSTLIWCIPDQGTLPPYRKSMVTLCFCPKKFKGAFIANDSSPKQDYIVFLRFEAAGKKDLQTPSDGTTPNTKNRPNCTELAVTGTALPVMLTFNPGPVIKFMDCFLGEQRQVLWTLKNESESLPVKFSFRKTAHFNISPDKGKIKKSSTKDFIFSFSPHQIGIFEVKQVIDIIGTELDKNNLKVSKTKSIHQIYLDLIGVCKSKPKTIIFRMNPGITPMITNATGQFVADDTGQCARTAPMAILKSTQTGIHTHQINRNFKGDALIAFPNDRSTSIRPSERNKKYRTIFTKTERYNYIDPEFSYTDSELLSKEAHKEYYADFISSLRQRRLQKDVTRQFHIYDNFVSLDLKTAERLMSPKISVTDFPKEKLQLKMLSSNENCLLTSQKLAESASIEEIWSGLNSVPSSIQEKDDCNLTLTPKQLHQILVGPSTMNFGDVCVCSTTARKLQIINNLLVHIWIQVEIEADELTVAGPLHQVVPPLTKTHFPVEFKSKICGIFKKTFTYTINNKHPGRVLVTANVVPVELHLSERELILNPIPGYLAETEFRATVRVYNPRNCTACFTWKPLSTEKGTAFSIKPTKGFVDPYSDLECEVVWHPGFSSAEEGEFDLCVCKGNTTKLKCFAKLGPTKVQFMEQRVPFSHCPLVLLTCKTATLQNRGYNHAYFQVLDSSPVPGMVITPSEGVVPVGGCADLKFSFIPNSKMNFDTRVEVAIRNAGVLTLRISGFVEIPEINIDVELFNFGGVYVGATKSIPFLLQNEGHACTKVLFDFMNCQDFKLNVNNQTDVSSLSSRPYSHSVTLEGKSSLQCSLSFTPKEVAAYEFILPVNLCWYDLQWQQELFASVTSLESEKHGIAQESERLTVPIPICIVKAVVLKSPLELSSMEFKFTRHSSGLNIPDESMDSQKLDLKNISRQQLTWNLTCDDTGKNIKDSVFKFSQQSGFLDPGQKVSITVSFCSSCPGTYASEMSVCVNNNPSHYKVTLSGTVKSPTIRFDPPFLMLMPVPLGVKTEMAFKIIPQDYLSKSRIRVELPDLDLGDGISPFSMWFPDGQDILLSSDGTNKELICHISFTSSSPVSFLGNIYFTDNDENRFLLRVAVTAENCLLTIHSYLALCRSEQQITLISNKDGSSGEVVLHPFCSPQSLSHSSSSTSFSPADVICGSWSGLTLERPETPTSAEMTEESEADSQSNGREYESDLPFFSHEDKEIIFQKTVTAVQNWFTLFGWSTGPNPVSVPHSLRRDVCKVQMISSQEKALKKNLDKGTKTIYDMLFHLSGQLLPGITLNQSLPLDPVERMIQLYGQHSTLLTFLKSQGASLPHVMPEHLFEPEDYKKWIKMQAVLQARATNLKNGVKKNLVIFSNKELLILEDNVFETISKRAWTDVLLQVYKVFVLPRVSSFNTADLINLENMQNMPRINLELLSSNIYSSHERIVLTWLNKNYENNRNTVWKDAQKGKVPLRRWIVNFDQDLLDGLVLAAQVAAYCPFLIASHFVRMYTYPRNPAQFMHNCLILVDAMHVLSLTIDIKATDICDPNPIMMLMLCVYLYENLPYFLPKKTIEFTGALHATVVKQVRLKNPSVKTLTYNATLVGRDADDFSLPEGNTIIIAPKKQTTITVEFTSRFLHPAEAVLLLMSKRMSGIRGATLAFSLKSEVKHIKPAETLKCKSPCYELKKVVLNVTNPFRDDGIFRVILLESTSYLCQPEQVHQARQLKEEQMLSSENNVLNCKKIMLQEEPNEDKNFNCSDQSSFLPEFFSPLEKLFLAGRSCAALEIHFLPFNLEKRYCTVILVNEMIGELVYLVEGTGDIPLPSELLPMDSPNVLRVSSTLEASSTAEPILYLKCRIGQTLEEKLRIPLINESKERALAIAAQQQMSTIEYDRRKLTGTLDSSSVRAATALLGLSRIERYELLKPRKFHPELKSVNYSVQVSTKEFFVVPEKLSIPILASSRVNLKGPSEKVFSPEKIGRSDAVELPIKFIPPGVGCYPCQILLKSSWDFRVYVLKCIVTADGVEAEIEFLTPAYQEVIQNIPIRNMSSQDWKLEAVLEGQGFSGPPSINVGPGEIALYPLTFKPIAKCLTMGRLILQNTTAGIESIFNLKGIGKKPLAQDHIVIDCQVKEVIRRLLWVPNYTKKRLTYKVFSDLSIVRGAPVHTVDPGDIVPYIVSVTPWRRGVFQGVISFVAEDEDQQQSQHNSLLNRTDGELAFKKRSTKTSQTVGAANAGGSSSNCQVWFSLNINSIPGEPERVIDVKWRALDIIGIRIPVTNPTNKVLELNVVLENQCFSGPKTFYLLPKQSHFYQVQFSPAAVGTSLESVIFQSEVVGEFWYALKLTVEKPLPMDLPEIVCELGKWVQSYIPLFNPTHETLKLEIANSNPSNFAIETDPKHELIVAPHSITGVPVKFYPSALGRGNHKASITFKCSQVEEWVFYLSGTGLPPQLMEPTTMSAYIGQGSSVIITFKNPTSENVLVDVTLTDKEQSGCYLSASVLNKSTSRESAFHLFLKNTRGNRLAPKEKLDIPVFFIPDTMKMYEAVMVIHVMKENGENWPYEDSAELNNDLKSVTISEDGGIQGILWTYPIHGIPEAPHQNLEPAVVRCQARERVVKEVEVPLTGVIPGATATFTTRNSEKVIGNKPSNIREVVQGTYGFSATVEFQYELQYQSDEIKSQLEPLVGVHLIQRERDAESGIMKLIFNIVFAPNKPMRNEGTLVVHCTRGGIWKFPLLFIATEPEVDDVINIEAIGLNKESVVEFKLTSQTRYPEPFTAYFLAGSDPDFVVLPQAGELLPVGTGGTHITVGFKPRMYGKKHKATLVIQTQSMQWTYEINGLLPQTVPPTSPAKVVSTNSYIRSTTVRQRNFIHENLKLTTTGVSSPIKGAPLILRRK</sequence>
<dbReference type="KEGG" id="cjo:107324406"/>
<dbReference type="GO" id="GO:0007288">
    <property type="term" value="P:sperm axoneme assembly"/>
    <property type="evidence" value="ECO:0007669"/>
    <property type="project" value="TreeGrafter"/>
</dbReference>
<keyword evidence="9" id="KW-1185">Reference proteome</keyword>
<dbReference type="SUPFAM" id="SSF47576">
    <property type="entry name" value="Calponin-homology domain, CH-domain"/>
    <property type="match status" value="1"/>
</dbReference>
<dbReference type="InterPro" id="IPR056343">
    <property type="entry name" value="CFAP47_dom"/>
</dbReference>
<dbReference type="RefSeq" id="XP_015739874.1">
    <property type="nucleotide sequence ID" value="XM_015884388.2"/>
</dbReference>
<dbReference type="GO" id="GO:0005929">
    <property type="term" value="C:cilium"/>
    <property type="evidence" value="ECO:0007669"/>
    <property type="project" value="TreeGrafter"/>
</dbReference>
<keyword evidence="5" id="KW-0966">Cell projection</keyword>
<dbReference type="Ensembl" id="ENSCJPT00005029122.1">
    <property type="protein sequence ID" value="ENSCJPP00005021188.1"/>
    <property type="gene ID" value="ENSCJPG00005016960.1"/>
</dbReference>